<feature type="transmembrane region" description="Helical" evidence="2">
    <location>
        <begin position="236"/>
        <end position="260"/>
    </location>
</feature>
<evidence type="ECO:0000256" key="2">
    <source>
        <dbReference type="SAM" id="Phobius"/>
    </source>
</evidence>
<feature type="compositionally biased region" description="Polar residues" evidence="1">
    <location>
        <begin position="204"/>
        <end position="227"/>
    </location>
</feature>
<keyword evidence="2" id="KW-1133">Transmembrane helix</keyword>
<dbReference type="Proteomes" id="UP000664859">
    <property type="component" value="Unassembled WGS sequence"/>
</dbReference>
<keyword evidence="4" id="KW-1185">Reference proteome</keyword>
<name>A0A835Z9N7_9STRA</name>
<feature type="compositionally biased region" description="Basic and acidic residues" evidence="1">
    <location>
        <begin position="185"/>
        <end position="201"/>
    </location>
</feature>
<feature type="transmembrane region" description="Helical" evidence="2">
    <location>
        <begin position="116"/>
        <end position="138"/>
    </location>
</feature>
<reference evidence="3" key="1">
    <citation type="submission" date="2021-02" db="EMBL/GenBank/DDBJ databases">
        <title>First Annotated Genome of the Yellow-green Alga Tribonema minus.</title>
        <authorList>
            <person name="Mahan K.M."/>
        </authorList>
    </citation>
    <scope>NUCLEOTIDE SEQUENCE</scope>
    <source>
        <strain evidence="3">UTEX B ZZ1240</strain>
    </source>
</reference>
<accession>A0A835Z9N7</accession>
<keyword evidence="2" id="KW-0812">Transmembrane</keyword>
<dbReference type="AlphaFoldDB" id="A0A835Z9N7"/>
<proteinExistence type="predicted"/>
<protein>
    <submittedName>
        <fullName evidence="3">Uncharacterized protein</fullName>
    </submittedName>
</protein>
<comment type="caution">
    <text evidence="3">The sequence shown here is derived from an EMBL/GenBank/DDBJ whole genome shotgun (WGS) entry which is preliminary data.</text>
</comment>
<evidence type="ECO:0000313" key="3">
    <source>
        <dbReference type="EMBL" id="KAG5189028.1"/>
    </source>
</evidence>
<feature type="region of interest" description="Disordered" evidence="1">
    <location>
        <begin position="185"/>
        <end position="227"/>
    </location>
</feature>
<feature type="transmembrane region" description="Helical" evidence="2">
    <location>
        <begin position="158"/>
        <end position="176"/>
    </location>
</feature>
<feature type="transmembrane region" description="Helical" evidence="2">
    <location>
        <begin position="6"/>
        <end position="29"/>
    </location>
</feature>
<organism evidence="3 4">
    <name type="scientific">Tribonema minus</name>
    <dbReference type="NCBI Taxonomy" id="303371"/>
    <lineage>
        <taxon>Eukaryota</taxon>
        <taxon>Sar</taxon>
        <taxon>Stramenopiles</taxon>
        <taxon>Ochrophyta</taxon>
        <taxon>PX clade</taxon>
        <taxon>Xanthophyceae</taxon>
        <taxon>Tribonematales</taxon>
        <taxon>Tribonemataceae</taxon>
        <taxon>Tribonema</taxon>
    </lineage>
</organism>
<gene>
    <name evidence="3" type="ORF">JKP88DRAFT_302592</name>
</gene>
<keyword evidence="2" id="KW-0472">Membrane</keyword>
<feature type="transmembrane region" description="Helical" evidence="2">
    <location>
        <begin position="41"/>
        <end position="65"/>
    </location>
</feature>
<evidence type="ECO:0000313" key="4">
    <source>
        <dbReference type="Proteomes" id="UP000664859"/>
    </source>
</evidence>
<sequence length="376" mass="41279">MTEGQFFAYFETTCLTTTFIIALEVGWFFGERCVLRKANAMNITGFMASLIAVTYCFLKLIYFYTGAEELSCDQLKIILGVGQGSSNALAFLHLFLRADAVNKINTHWRPWRWFGIALTALNWATLLAVCFTRTAVLATSGSQRCKFTFDQSTFEAKWVVQLLNHVVFSMMFVFPLRQHMKEMHRAGVEHQRQHAGVESHRSHAPNSSVAMSTGSRTSAEPTATGSSRGADVFRRLVWRATLSMAISSAFTLVVAIMVFVQFADPNIDLPVVALSNLDNGLTLASIYFANSGGYVAKDPWDKAFDRVAGAIVSTSTASNGGAATNGHNMVMKAANAALRQHAARDPPPALRDSLRGVERDSGLHLPPSEQLPLHYG</sequence>
<dbReference type="EMBL" id="JAFCMP010000057">
    <property type="protein sequence ID" value="KAG5189028.1"/>
    <property type="molecule type" value="Genomic_DNA"/>
</dbReference>
<evidence type="ECO:0000256" key="1">
    <source>
        <dbReference type="SAM" id="MobiDB-lite"/>
    </source>
</evidence>